<feature type="transmembrane region" description="Helical" evidence="1">
    <location>
        <begin position="85"/>
        <end position="106"/>
    </location>
</feature>
<keyword evidence="1" id="KW-0812">Transmembrane</keyword>
<feature type="transmembrane region" description="Helical" evidence="1">
    <location>
        <begin position="21"/>
        <end position="38"/>
    </location>
</feature>
<keyword evidence="1" id="KW-1133">Transmembrane helix</keyword>
<name>A0A5S4WZZ0_9BRAD</name>
<evidence type="ECO:0000313" key="3">
    <source>
        <dbReference type="Proteomes" id="UP000324853"/>
    </source>
</evidence>
<keyword evidence="1" id="KW-0472">Membrane</keyword>
<evidence type="ECO:0000313" key="2">
    <source>
        <dbReference type="EMBL" id="TYL86313.1"/>
    </source>
</evidence>
<dbReference type="EMBL" id="VSSR01000013">
    <property type="protein sequence ID" value="TYL86313.1"/>
    <property type="molecule type" value="Genomic_DNA"/>
</dbReference>
<organism evidence="2 3">
    <name type="scientific">Bradyrhizobium cytisi</name>
    <dbReference type="NCBI Taxonomy" id="515489"/>
    <lineage>
        <taxon>Bacteria</taxon>
        <taxon>Pseudomonadati</taxon>
        <taxon>Pseudomonadota</taxon>
        <taxon>Alphaproteobacteria</taxon>
        <taxon>Hyphomicrobiales</taxon>
        <taxon>Nitrobacteraceae</taxon>
        <taxon>Bradyrhizobium</taxon>
    </lineage>
</organism>
<reference evidence="2 3" key="1">
    <citation type="submission" date="2019-08" db="EMBL/GenBank/DDBJ databases">
        <title>Bradyrhizobium hipponensis sp. nov., a rhizobium isolated from a Lupinus angustifolius root nodule in Tunisia.</title>
        <authorList>
            <person name="Off K."/>
            <person name="Rejili M."/>
            <person name="Mars M."/>
            <person name="Brachmann A."/>
            <person name="Marin M."/>
        </authorList>
    </citation>
    <scope>NUCLEOTIDE SEQUENCE [LARGE SCALE GENOMIC DNA]</scope>
    <source>
        <strain evidence="2 3">CTAW11</strain>
    </source>
</reference>
<proteinExistence type="predicted"/>
<protein>
    <submittedName>
        <fullName evidence="2">Uncharacterized protein</fullName>
    </submittedName>
</protein>
<feature type="transmembrane region" description="Helical" evidence="1">
    <location>
        <begin position="50"/>
        <end position="73"/>
    </location>
</feature>
<sequence length="330" mass="35772">MANSVQSAASSANHRNFRFNAAIALVALLFVGVIGYFIKNNLQIISVNGAVAEAFYILLVVLALAAAIVLFGILQSTAALRGKHFAYYIELGGPAALFFAVILLGISQVGDKPKDFVLTVRFVPDSNDTIAHAFKEENVRKAKVQLAFNGYFFPGEVDSAGYVKTNTLEWKHRSDKVDIRLESDVFQIKDRSEFYLIPAISEPQIDLKVIPIPVARIVPDKPIEAAPIVPPKSRNLVINPKVSRITSGGTSDGHSPFCQTRFVQDCVTPQNGGKLVLGSGSLTNLRQSGRGGWTVEVNTPEQICVRLWASTGACETEVSIQGQVSAVEEN</sequence>
<accession>A0A5S4WZZ0</accession>
<comment type="caution">
    <text evidence="2">The sequence shown here is derived from an EMBL/GenBank/DDBJ whole genome shotgun (WGS) entry which is preliminary data.</text>
</comment>
<dbReference type="Proteomes" id="UP000324853">
    <property type="component" value="Unassembled WGS sequence"/>
</dbReference>
<dbReference type="RefSeq" id="WP_148750231.1">
    <property type="nucleotide sequence ID" value="NZ_VSSR01000013.1"/>
</dbReference>
<dbReference type="AlphaFoldDB" id="A0A5S4WZZ0"/>
<evidence type="ECO:0000256" key="1">
    <source>
        <dbReference type="SAM" id="Phobius"/>
    </source>
</evidence>
<keyword evidence="3" id="KW-1185">Reference proteome</keyword>
<dbReference type="OrthoDB" id="10008771at2"/>
<gene>
    <name evidence="2" type="ORF">FXB38_07475</name>
</gene>